<reference evidence="3" key="1">
    <citation type="journal article" date="2023" name="G3 (Bethesda)">
        <title>A reference genome for the long-term kleptoplast-retaining sea slug Elysia crispata morphotype clarki.</title>
        <authorList>
            <person name="Eastman K.E."/>
            <person name="Pendleton A.L."/>
            <person name="Shaikh M.A."/>
            <person name="Suttiyut T."/>
            <person name="Ogas R."/>
            <person name="Tomko P."/>
            <person name="Gavelis G."/>
            <person name="Widhalm J.R."/>
            <person name="Wisecaver J.H."/>
        </authorList>
    </citation>
    <scope>NUCLEOTIDE SEQUENCE</scope>
    <source>
        <strain evidence="3">ECLA1</strain>
    </source>
</reference>
<evidence type="ECO:0000256" key="1">
    <source>
        <dbReference type="SAM" id="MobiDB-lite"/>
    </source>
</evidence>
<dbReference type="SMART" id="SM00256">
    <property type="entry name" value="FBOX"/>
    <property type="match status" value="1"/>
</dbReference>
<evidence type="ECO:0000313" key="4">
    <source>
        <dbReference type="Proteomes" id="UP001283361"/>
    </source>
</evidence>
<organism evidence="3 4">
    <name type="scientific">Elysia crispata</name>
    <name type="common">lettuce slug</name>
    <dbReference type="NCBI Taxonomy" id="231223"/>
    <lineage>
        <taxon>Eukaryota</taxon>
        <taxon>Metazoa</taxon>
        <taxon>Spiralia</taxon>
        <taxon>Lophotrochozoa</taxon>
        <taxon>Mollusca</taxon>
        <taxon>Gastropoda</taxon>
        <taxon>Heterobranchia</taxon>
        <taxon>Euthyneura</taxon>
        <taxon>Panpulmonata</taxon>
        <taxon>Sacoglossa</taxon>
        <taxon>Placobranchoidea</taxon>
        <taxon>Plakobranchidae</taxon>
        <taxon>Elysia</taxon>
    </lineage>
</organism>
<dbReference type="PANTHER" id="PTHR46857">
    <property type="entry name" value="EPITHELIAL CELL-TRANSFORMING SEQUENCE 2 ONCOGENE-LIKE"/>
    <property type="match status" value="1"/>
</dbReference>
<accession>A0AAE0XZ74</accession>
<feature type="region of interest" description="Disordered" evidence="1">
    <location>
        <begin position="258"/>
        <end position="284"/>
    </location>
</feature>
<feature type="compositionally biased region" description="Polar residues" evidence="1">
    <location>
        <begin position="325"/>
        <end position="334"/>
    </location>
</feature>
<dbReference type="Pfam" id="PF12937">
    <property type="entry name" value="F-box-like"/>
    <property type="match status" value="1"/>
</dbReference>
<dbReference type="InterPro" id="IPR036047">
    <property type="entry name" value="F-box-like_dom_sf"/>
</dbReference>
<gene>
    <name evidence="3" type="ORF">RRG08_031513</name>
</gene>
<evidence type="ECO:0000259" key="2">
    <source>
        <dbReference type="SMART" id="SM00256"/>
    </source>
</evidence>
<dbReference type="PANTHER" id="PTHR46857:SF2">
    <property type="entry name" value="F-BOX ONLY PROTEIN 16"/>
    <property type="match status" value="1"/>
</dbReference>
<dbReference type="InterPro" id="IPR001810">
    <property type="entry name" value="F-box_dom"/>
</dbReference>
<dbReference type="Proteomes" id="UP001283361">
    <property type="component" value="Unassembled WGS sequence"/>
</dbReference>
<proteinExistence type="predicted"/>
<dbReference type="AlphaFoldDB" id="A0AAE0XZ74"/>
<evidence type="ECO:0000313" key="3">
    <source>
        <dbReference type="EMBL" id="KAK3726186.1"/>
    </source>
</evidence>
<feature type="region of interest" description="Disordered" evidence="1">
    <location>
        <begin position="299"/>
        <end position="365"/>
    </location>
</feature>
<dbReference type="InterPro" id="IPR052805">
    <property type="entry name" value="GEF_Ubiquitin-Prot_Reg"/>
</dbReference>
<name>A0AAE0XZ74_9GAST</name>
<dbReference type="CDD" id="cd22172">
    <property type="entry name" value="F-box_FBXO16"/>
    <property type="match status" value="1"/>
</dbReference>
<dbReference type="Gene3D" id="1.20.1280.50">
    <property type="match status" value="1"/>
</dbReference>
<feature type="region of interest" description="Disordered" evidence="1">
    <location>
        <begin position="169"/>
        <end position="196"/>
    </location>
</feature>
<keyword evidence="4" id="KW-1185">Reference proteome</keyword>
<feature type="compositionally biased region" description="Acidic residues" evidence="1">
    <location>
        <begin position="355"/>
        <end position="365"/>
    </location>
</feature>
<sequence>MSMIAKNRIHSTWTPLSDSDTNNKIFEERKNLVAKWFSKWTDDQRRKMFDELVALSRRKQLEHARELIDSRVPCHKDDFTRYLPRVITLYILSFLDAHSLCQCARVCWYWRYLSELDQLWMPKCVHFGWYLSFIPSPYENGVWKRNFIEQFKLFQVLMPKTKVPTTQSIDRRFNPLSKSSKGGKKGPTPWRGSDPAPTDTWRYNYLNNDEVLEEVSKVRQKNYYGTTTSELIKNAKSKINTGSHVLNTMMRSQSLTRISSANGESSERPKWARQGTPNSSSQFMHKNAMKHNGVLASITRPIPLSPPPRPTMSRQSRTKMAHIEGSTSRPVTARSTRDPPTTELFPQTPWKVPDSDDSDDDEPAL</sequence>
<feature type="domain" description="F-box" evidence="2">
    <location>
        <begin position="83"/>
        <end position="123"/>
    </location>
</feature>
<dbReference type="SUPFAM" id="SSF81383">
    <property type="entry name" value="F-box domain"/>
    <property type="match status" value="1"/>
</dbReference>
<comment type="caution">
    <text evidence="3">The sequence shown here is derived from an EMBL/GenBank/DDBJ whole genome shotgun (WGS) entry which is preliminary data.</text>
</comment>
<protein>
    <recommendedName>
        <fullName evidence="2">F-box domain-containing protein</fullName>
    </recommendedName>
</protein>
<dbReference type="EMBL" id="JAWDGP010007321">
    <property type="protein sequence ID" value="KAK3726186.1"/>
    <property type="molecule type" value="Genomic_DNA"/>
</dbReference>
<feature type="compositionally biased region" description="Polar residues" evidence="1">
    <location>
        <begin position="275"/>
        <end position="284"/>
    </location>
</feature>